<keyword evidence="3" id="KW-1185">Reference proteome</keyword>
<comment type="caution">
    <text evidence="2">The sequence shown here is derived from an EMBL/GenBank/DDBJ whole genome shotgun (WGS) entry which is preliminary data.</text>
</comment>
<evidence type="ECO:0000313" key="3">
    <source>
        <dbReference type="Proteomes" id="UP001163846"/>
    </source>
</evidence>
<evidence type="ECO:0000256" key="1">
    <source>
        <dbReference type="SAM" id="MobiDB-lite"/>
    </source>
</evidence>
<gene>
    <name evidence="2" type="ORF">F5878DRAFT_247791</name>
</gene>
<organism evidence="2 3">
    <name type="scientific">Lentinula raphanica</name>
    <dbReference type="NCBI Taxonomy" id="153919"/>
    <lineage>
        <taxon>Eukaryota</taxon>
        <taxon>Fungi</taxon>
        <taxon>Dikarya</taxon>
        <taxon>Basidiomycota</taxon>
        <taxon>Agaricomycotina</taxon>
        <taxon>Agaricomycetes</taxon>
        <taxon>Agaricomycetidae</taxon>
        <taxon>Agaricales</taxon>
        <taxon>Marasmiineae</taxon>
        <taxon>Omphalotaceae</taxon>
        <taxon>Lentinula</taxon>
    </lineage>
</organism>
<dbReference type="EMBL" id="MU806296">
    <property type="protein sequence ID" value="KAJ3836749.1"/>
    <property type="molecule type" value="Genomic_DNA"/>
</dbReference>
<reference evidence="2" key="1">
    <citation type="submission" date="2022-08" db="EMBL/GenBank/DDBJ databases">
        <authorList>
            <consortium name="DOE Joint Genome Institute"/>
            <person name="Min B."/>
            <person name="Riley R."/>
            <person name="Sierra-Patev S."/>
            <person name="Naranjo-Ortiz M."/>
            <person name="Looney B."/>
            <person name="Konkel Z."/>
            <person name="Slot J.C."/>
            <person name="Sakamoto Y."/>
            <person name="Steenwyk J.L."/>
            <person name="Rokas A."/>
            <person name="Carro J."/>
            <person name="Camarero S."/>
            <person name="Ferreira P."/>
            <person name="Molpeceres G."/>
            <person name="Ruiz-Duenas F.J."/>
            <person name="Serrano A."/>
            <person name="Henrissat B."/>
            <person name="Drula E."/>
            <person name="Hughes K.W."/>
            <person name="Mata J.L."/>
            <person name="Ishikawa N.K."/>
            <person name="Vargas-Isla R."/>
            <person name="Ushijima S."/>
            <person name="Smith C.A."/>
            <person name="Ahrendt S."/>
            <person name="Andreopoulos W."/>
            <person name="He G."/>
            <person name="Labutti K."/>
            <person name="Lipzen A."/>
            <person name="Ng V."/>
            <person name="Sandor L."/>
            <person name="Barry K."/>
            <person name="Martinez A.T."/>
            <person name="Xiao Y."/>
            <person name="Gibbons J.G."/>
            <person name="Terashima K."/>
            <person name="Hibbett D.S."/>
            <person name="Grigoriev I.V."/>
        </authorList>
    </citation>
    <scope>NUCLEOTIDE SEQUENCE</scope>
    <source>
        <strain evidence="2">TFB9207</strain>
    </source>
</reference>
<sequence>MEYQSYEDCTPLTQAAVRAAFYSAVDRVTPRLPSPDETFKPIEGLSHEDVNAFIQEFTHFDFSYPQTYNVAQNYDISDAVNQIQTRIEQAIRDEQPKPPSVYKIPEFPRSPVMYPEVTVSSNGFSFSYTQSGNANPSALSYYAAGTHPAQVSSFREGRSLDSSHTESSFKVAQLLYPDIPPSHLGMDPITYHTVGLDFCHVAGCGERVPMQLSSLITHIAACHKSTGAVRCNCGMWLDGRDPQSMAVHIHDQHLRADNAVCRSCKGVRNRKDFAIHLRLCTALQEYRQNRSEKGMVADLTPVVRPVLDLKTLAAEGDAAFLAKIEQQTSPRAKATKCCYKSNPPMSARQSKRAAAK</sequence>
<protein>
    <submittedName>
        <fullName evidence="2">Uncharacterized protein</fullName>
    </submittedName>
</protein>
<feature type="region of interest" description="Disordered" evidence="1">
    <location>
        <begin position="333"/>
        <end position="356"/>
    </location>
</feature>
<accession>A0AA38P5L1</accession>
<name>A0AA38P5L1_9AGAR</name>
<dbReference type="AlphaFoldDB" id="A0AA38P5L1"/>
<evidence type="ECO:0000313" key="2">
    <source>
        <dbReference type="EMBL" id="KAJ3836749.1"/>
    </source>
</evidence>
<dbReference type="Proteomes" id="UP001163846">
    <property type="component" value="Unassembled WGS sequence"/>
</dbReference>
<proteinExistence type="predicted"/>